<feature type="non-terminal residue" evidence="2">
    <location>
        <position position="76"/>
    </location>
</feature>
<evidence type="ECO:0000313" key="3">
    <source>
        <dbReference type="Proteomes" id="UP001341840"/>
    </source>
</evidence>
<feature type="compositionally biased region" description="Polar residues" evidence="1">
    <location>
        <begin position="15"/>
        <end position="24"/>
    </location>
</feature>
<evidence type="ECO:0000313" key="2">
    <source>
        <dbReference type="EMBL" id="MED6212374.1"/>
    </source>
</evidence>
<comment type="caution">
    <text evidence="2">The sequence shown here is derived from an EMBL/GenBank/DDBJ whole genome shotgun (WGS) entry which is preliminary data.</text>
</comment>
<gene>
    <name evidence="2" type="ORF">PIB30_082635</name>
</gene>
<organism evidence="2 3">
    <name type="scientific">Stylosanthes scabra</name>
    <dbReference type="NCBI Taxonomy" id="79078"/>
    <lineage>
        <taxon>Eukaryota</taxon>
        <taxon>Viridiplantae</taxon>
        <taxon>Streptophyta</taxon>
        <taxon>Embryophyta</taxon>
        <taxon>Tracheophyta</taxon>
        <taxon>Spermatophyta</taxon>
        <taxon>Magnoliopsida</taxon>
        <taxon>eudicotyledons</taxon>
        <taxon>Gunneridae</taxon>
        <taxon>Pentapetalae</taxon>
        <taxon>rosids</taxon>
        <taxon>fabids</taxon>
        <taxon>Fabales</taxon>
        <taxon>Fabaceae</taxon>
        <taxon>Papilionoideae</taxon>
        <taxon>50 kb inversion clade</taxon>
        <taxon>dalbergioids sensu lato</taxon>
        <taxon>Dalbergieae</taxon>
        <taxon>Pterocarpus clade</taxon>
        <taxon>Stylosanthes</taxon>
    </lineage>
</organism>
<dbReference type="Proteomes" id="UP001341840">
    <property type="component" value="Unassembled WGS sequence"/>
</dbReference>
<sequence>MSERARLPLSLKGTHVSSSSHTQPNNNKRKENRKTRVLSLLQLLFSVSLTSELRLPPRLWLREALFILFKTLPRNL</sequence>
<accession>A0ABU6YQB5</accession>
<name>A0ABU6YQB5_9FABA</name>
<proteinExistence type="predicted"/>
<keyword evidence="3" id="KW-1185">Reference proteome</keyword>
<dbReference type="EMBL" id="JASCZI010242932">
    <property type="protein sequence ID" value="MED6212374.1"/>
    <property type="molecule type" value="Genomic_DNA"/>
</dbReference>
<feature type="region of interest" description="Disordered" evidence="1">
    <location>
        <begin position="1"/>
        <end position="33"/>
    </location>
</feature>
<protein>
    <submittedName>
        <fullName evidence="2">Uncharacterized protein</fullName>
    </submittedName>
</protein>
<reference evidence="2 3" key="1">
    <citation type="journal article" date="2023" name="Plants (Basel)">
        <title>Bridging the Gap: Combining Genomics and Transcriptomics Approaches to Understand Stylosanthes scabra, an Orphan Legume from the Brazilian Caatinga.</title>
        <authorList>
            <person name="Ferreira-Neto J.R.C."/>
            <person name="da Silva M.D."/>
            <person name="Binneck E."/>
            <person name="de Melo N.F."/>
            <person name="da Silva R.H."/>
            <person name="de Melo A.L.T.M."/>
            <person name="Pandolfi V."/>
            <person name="Bustamante F.O."/>
            <person name="Brasileiro-Vidal A.C."/>
            <person name="Benko-Iseppon A.M."/>
        </authorList>
    </citation>
    <scope>NUCLEOTIDE SEQUENCE [LARGE SCALE GENOMIC DNA]</scope>
    <source>
        <tissue evidence="2">Leaves</tissue>
    </source>
</reference>
<evidence type="ECO:0000256" key="1">
    <source>
        <dbReference type="SAM" id="MobiDB-lite"/>
    </source>
</evidence>